<dbReference type="EMBL" id="HE650821">
    <property type="protein sequence ID" value="CCF56102.1"/>
    <property type="molecule type" value="Genomic_DNA"/>
</dbReference>
<feature type="compositionally biased region" description="Polar residues" evidence="1">
    <location>
        <begin position="205"/>
        <end position="218"/>
    </location>
</feature>
<proteinExistence type="predicted"/>
<dbReference type="OrthoDB" id="2103474at2759"/>
<dbReference type="Pfam" id="PF13430">
    <property type="entry name" value="DUF4112"/>
    <property type="match status" value="1"/>
</dbReference>
<evidence type="ECO:0000256" key="2">
    <source>
        <dbReference type="SAM" id="Phobius"/>
    </source>
</evidence>
<feature type="region of interest" description="Disordered" evidence="1">
    <location>
        <begin position="205"/>
        <end position="224"/>
    </location>
</feature>
<dbReference type="AlphaFoldDB" id="H2AP02"/>
<protein>
    <submittedName>
        <fullName evidence="3">Uncharacterized protein</fullName>
    </submittedName>
</protein>
<dbReference type="PANTHER" id="PTHR35519:SF1">
    <property type="entry name" value="YALI0C06193P"/>
    <property type="match status" value="1"/>
</dbReference>
<gene>
    <name evidence="3" type="primary">KAFR0A06670</name>
    <name evidence="3" type="ORF">KAFR_0A06670</name>
</gene>
<dbReference type="RefSeq" id="XP_003955237.1">
    <property type="nucleotide sequence ID" value="XM_003955188.1"/>
</dbReference>
<feature type="transmembrane region" description="Helical" evidence="2">
    <location>
        <begin position="128"/>
        <end position="151"/>
    </location>
</feature>
<evidence type="ECO:0000256" key="1">
    <source>
        <dbReference type="SAM" id="MobiDB-lite"/>
    </source>
</evidence>
<dbReference type="InParanoid" id="H2AP02"/>
<dbReference type="HOGENOM" id="CLU_084558_1_0_1"/>
<dbReference type="FunCoup" id="H2AP02">
    <property type="interactions" value="58"/>
</dbReference>
<keyword evidence="2" id="KW-1133">Transmembrane helix</keyword>
<dbReference type="GeneID" id="13886433"/>
<accession>H2AP02</accession>
<dbReference type="Proteomes" id="UP000005220">
    <property type="component" value="Chromosome 1"/>
</dbReference>
<reference evidence="3 4" key="1">
    <citation type="journal article" date="2011" name="Proc. Natl. Acad. Sci. U.S.A.">
        <title>Evolutionary erosion of yeast sex chromosomes by mating-type switching accidents.</title>
        <authorList>
            <person name="Gordon J.L."/>
            <person name="Armisen D."/>
            <person name="Proux-Wera E."/>
            <person name="Oheigeartaigh S.S."/>
            <person name="Byrne K.P."/>
            <person name="Wolfe K.H."/>
        </authorList>
    </citation>
    <scope>NUCLEOTIDE SEQUENCE [LARGE SCALE GENOMIC DNA]</scope>
    <source>
        <strain evidence="4">ATCC 22294 / BCRC 22015 / CBS 2517 / CECT 1963 / NBRC 1671 / NRRL Y-8276</strain>
    </source>
</reference>
<evidence type="ECO:0000313" key="3">
    <source>
        <dbReference type="EMBL" id="CCF56102.1"/>
    </source>
</evidence>
<dbReference type="KEGG" id="kaf:KAFR_0A06670"/>
<feature type="region of interest" description="Disordered" evidence="1">
    <location>
        <begin position="27"/>
        <end position="51"/>
    </location>
</feature>
<sequence>MAGLATSAALSLGQGYVQDLSKDYSAKHFQPTKDPYYTERPGGGTKRRRLPEGCSKQESKAWKSVQNKAYLHDKSLCGCCCWCDNIGWAPLLALIPGIGPLLMFWVHSELIKLANKKFQLPEDLMAKMYGNIAVDLALSLVPLLGSLFSWLHACSTRNAAMIYNYVSKRVVDRNTRLERERRVQEQMSGQYSNYYVASQTQLGSTWQQPPTASMSQPYRQARHV</sequence>
<keyword evidence="4" id="KW-1185">Reference proteome</keyword>
<keyword evidence="2" id="KW-0472">Membrane</keyword>
<dbReference type="eggNOG" id="ENOG502RXX6">
    <property type="taxonomic scope" value="Eukaryota"/>
</dbReference>
<organism evidence="3 4">
    <name type="scientific">Kazachstania africana (strain ATCC 22294 / BCRC 22015 / CBS 2517 / CECT 1963 / NBRC 1671 / NRRL Y-8276)</name>
    <name type="common">Yeast</name>
    <name type="synonym">Kluyveromyces africanus</name>
    <dbReference type="NCBI Taxonomy" id="1071382"/>
    <lineage>
        <taxon>Eukaryota</taxon>
        <taxon>Fungi</taxon>
        <taxon>Dikarya</taxon>
        <taxon>Ascomycota</taxon>
        <taxon>Saccharomycotina</taxon>
        <taxon>Saccharomycetes</taxon>
        <taxon>Saccharomycetales</taxon>
        <taxon>Saccharomycetaceae</taxon>
        <taxon>Kazachstania</taxon>
    </lineage>
</organism>
<keyword evidence="2" id="KW-0812">Transmembrane</keyword>
<evidence type="ECO:0000313" key="4">
    <source>
        <dbReference type="Proteomes" id="UP000005220"/>
    </source>
</evidence>
<feature type="transmembrane region" description="Helical" evidence="2">
    <location>
        <begin position="86"/>
        <end position="107"/>
    </location>
</feature>
<name>H2AP02_KAZAF</name>
<dbReference type="PANTHER" id="PTHR35519">
    <property type="entry name" value="MEMBRANE PROTEINS"/>
    <property type="match status" value="1"/>
</dbReference>
<dbReference type="InterPro" id="IPR025187">
    <property type="entry name" value="DUF4112"/>
</dbReference>